<proteinExistence type="predicted"/>
<name>A0ABX3CYB0_9BACI</name>
<evidence type="ECO:0000313" key="3">
    <source>
        <dbReference type="EMBL" id="OHX50437.1"/>
    </source>
</evidence>
<reference evidence="3 4" key="1">
    <citation type="submission" date="2016-07" db="EMBL/GenBank/DDBJ databases">
        <title>Bacillus oceanisediminis whole genome.</title>
        <authorList>
            <person name="Pal Y."/>
            <person name="Verma A."/>
            <person name="Mual P."/>
            <person name="Srinivasan K."/>
        </authorList>
    </citation>
    <scope>NUCLEOTIDE SEQUENCE [LARGE SCALE GENOMIC DNA]</scope>
    <source>
        <strain evidence="3 4">Bhandara28</strain>
    </source>
</reference>
<feature type="compositionally biased region" description="Basic and acidic residues" evidence="2">
    <location>
        <begin position="300"/>
        <end position="344"/>
    </location>
</feature>
<gene>
    <name evidence="3" type="ORF">BBV17_08235</name>
</gene>
<sequence>MEPRGVRIKRMRKQKRKQIAKAAASSFALSSSIVVGAHFISPTYAQFNSTDEVNSTIEACFIFPRTIEQDFVIKSEEIFKKINEDIQQALTLKSSITEIDVDGNLKKIKPYSNGHTNPSEPASDSNASIKGLTATRSALESHISSLQQNISTAKQDLASINSLSSQLSSLIQQLEVYNTSLKTAVTNSQTDTEELTILLDTINGLKDQAITECAYEETYFEERITKMESFSKDAETLITQAKEEQATSLQKVSSYKEKLNQLTKVENNIHDEISKFESSIEHLNNRISNINAQIQTLEQQQKEEQKKKAEKEAAEKKKNENKPPEEKPATTPKNDKPSEEKTKPASEPGAEQPQEEENNTSDNAGETTHQNESSSENAETNSEEAK</sequence>
<feature type="compositionally biased region" description="Polar residues" evidence="2">
    <location>
        <begin position="360"/>
        <end position="370"/>
    </location>
</feature>
<dbReference type="Proteomes" id="UP000180194">
    <property type="component" value="Unassembled WGS sequence"/>
</dbReference>
<dbReference type="RefSeq" id="WP_071155856.1">
    <property type="nucleotide sequence ID" value="NZ_CP062790.1"/>
</dbReference>
<evidence type="ECO:0000313" key="4">
    <source>
        <dbReference type="Proteomes" id="UP000180194"/>
    </source>
</evidence>
<feature type="compositionally biased region" description="Low complexity" evidence="2">
    <location>
        <begin position="371"/>
        <end position="380"/>
    </location>
</feature>
<evidence type="ECO:0000256" key="2">
    <source>
        <dbReference type="SAM" id="MobiDB-lite"/>
    </source>
</evidence>
<keyword evidence="1" id="KW-0175">Coiled coil</keyword>
<keyword evidence="4" id="KW-1185">Reference proteome</keyword>
<organism evidence="3 4">
    <name type="scientific">Cytobacillus oceanisediminis</name>
    <dbReference type="NCBI Taxonomy" id="665099"/>
    <lineage>
        <taxon>Bacteria</taxon>
        <taxon>Bacillati</taxon>
        <taxon>Bacillota</taxon>
        <taxon>Bacilli</taxon>
        <taxon>Bacillales</taxon>
        <taxon>Bacillaceae</taxon>
        <taxon>Cytobacillus</taxon>
    </lineage>
</organism>
<protein>
    <submittedName>
        <fullName evidence="3">Uncharacterized protein</fullName>
    </submittedName>
</protein>
<accession>A0ABX3CYB0</accession>
<comment type="caution">
    <text evidence="3">The sequence shown here is derived from an EMBL/GenBank/DDBJ whole genome shotgun (WGS) entry which is preliminary data.</text>
</comment>
<feature type="coiled-coil region" evidence="1">
    <location>
        <begin position="129"/>
        <end position="163"/>
    </location>
</feature>
<feature type="region of interest" description="Disordered" evidence="2">
    <location>
        <begin position="108"/>
        <end position="127"/>
    </location>
</feature>
<dbReference type="EMBL" id="MBRJ01000005">
    <property type="protein sequence ID" value="OHX50437.1"/>
    <property type="molecule type" value="Genomic_DNA"/>
</dbReference>
<feature type="compositionally biased region" description="Polar residues" evidence="2">
    <location>
        <begin position="113"/>
        <end position="127"/>
    </location>
</feature>
<evidence type="ECO:0000256" key="1">
    <source>
        <dbReference type="SAM" id="Coils"/>
    </source>
</evidence>
<feature type="region of interest" description="Disordered" evidence="2">
    <location>
        <begin position="298"/>
        <end position="386"/>
    </location>
</feature>